<feature type="transmembrane region" description="Helical" evidence="7">
    <location>
        <begin position="306"/>
        <end position="336"/>
    </location>
</feature>
<evidence type="ECO:0000256" key="5">
    <source>
        <dbReference type="ARBA" id="ARBA00023136"/>
    </source>
</evidence>
<comment type="similarity">
    <text evidence="6">Belongs to the ABC-4 integral membrane protein family.</text>
</comment>
<evidence type="ECO:0000256" key="2">
    <source>
        <dbReference type="ARBA" id="ARBA00022475"/>
    </source>
</evidence>
<evidence type="ECO:0000256" key="7">
    <source>
        <dbReference type="SAM" id="Phobius"/>
    </source>
</evidence>
<organism evidence="10 11">
    <name type="scientific">Candidatus Berkelbacteria bacterium Licking1014_85</name>
    <dbReference type="NCBI Taxonomy" id="2017148"/>
    <lineage>
        <taxon>Bacteria</taxon>
        <taxon>Candidatus Berkelbacteria</taxon>
    </lineage>
</organism>
<feature type="transmembrane region" description="Helical" evidence="7">
    <location>
        <begin position="258"/>
        <end position="285"/>
    </location>
</feature>
<dbReference type="AlphaFoldDB" id="A0A554LJN5"/>
<name>A0A554LJN5_9BACT</name>
<proteinExistence type="inferred from homology"/>
<keyword evidence="2" id="KW-1003">Cell membrane</keyword>
<dbReference type="GO" id="GO:0005886">
    <property type="term" value="C:plasma membrane"/>
    <property type="evidence" value="ECO:0007669"/>
    <property type="project" value="UniProtKB-SubCell"/>
</dbReference>
<feature type="domain" description="ABC3 transporter permease C-terminal" evidence="8">
    <location>
        <begin position="263"/>
        <end position="386"/>
    </location>
</feature>
<dbReference type="EMBL" id="VMGI01000036">
    <property type="protein sequence ID" value="TSC93095.1"/>
    <property type="molecule type" value="Genomic_DNA"/>
</dbReference>
<reference evidence="10 11" key="1">
    <citation type="submission" date="2017-07" db="EMBL/GenBank/DDBJ databases">
        <title>Mechanisms for carbon and nitrogen cycling indicate functional differentiation within the Candidate Phyla Radiation.</title>
        <authorList>
            <person name="Danczak R.E."/>
            <person name="Johnston M.D."/>
            <person name="Kenah C."/>
            <person name="Slattery M."/>
            <person name="Wrighton K.C."/>
            <person name="Wilkins M.J."/>
        </authorList>
    </citation>
    <scope>NUCLEOTIDE SEQUENCE [LARGE SCALE GENOMIC DNA]</scope>
    <source>
        <strain evidence="10">Licking1014_85</strain>
    </source>
</reference>
<feature type="transmembrane region" description="Helical" evidence="7">
    <location>
        <begin position="356"/>
        <end position="376"/>
    </location>
</feature>
<dbReference type="GO" id="GO:0022857">
    <property type="term" value="F:transmembrane transporter activity"/>
    <property type="evidence" value="ECO:0007669"/>
    <property type="project" value="TreeGrafter"/>
</dbReference>
<comment type="subcellular location">
    <subcellularLocation>
        <location evidence="1">Cell membrane</location>
        <topology evidence="1">Multi-pass membrane protein</topology>
    </subcellularLocation>
</comment>
<keyword evidence="5 7" id="KW-0472">Membrane</keyword>
<dbReference type="InterPro" id="IPR003838">
    <property type="entry name" value="ABC3_permease_C"/>
</dbReference>
<dbReference type="Pfam" id="PF02687">
    <property type="entry name" value="FtsX"/>
    <property type="match status" value="1"/>
</dbReference>
<evidence type="ECO:0000313" key="11">
    <source>
        <dbReference type="Proteomes" id="UP000315589"/>
    </source>
</evidence>
<evidence type="ECO:0000256" key="1">
    <source>
        <dbReference type="ARBA" id="ARBA00004651"/>
    </source>
</evidence>
<keyword evidence="4 7" id="KW-1133">Transmembrane helix</keyword>
<keyword evidence="3 7" id="KW-0812">Transmembrane</keyword>
<evidence type="ECO:0000313" key="10">
    <source>
        <dbReference type="EMBL" id="TSC93095.1"/>
    </source>
</evidence>
<dbReference type="InterPro" id="IPR025857">
    <property type="entry name" value="MacB_PCD"/>
</dbReference>
<evidence type="ECO:0000256" key="4">
    <source>
        <dbReference type="ARBA" id="ARBA00022989"/>
    </source>
</evidence>
<dbReference type="Pfam" id="PF12704">
    <property type="entry name" value="MacB_PCD"/>
    <property type="match status" value="1"/>
</dbReference>
<evidence type="ECO:0000259" key="9">
    <source>
        <dbReference type="Pfam" id="PF12704"/>
    </source>
</evidence>
<gene>
    <name evidence="10" type="ORF">CEN91_302</name>
</gene>
<feature type="domain" description="MacB-like periplasmic core" evidence="9">
    <location>
        <begin position="21"/>
        <end position="234"/>
    </location>
</feature>
<comment type="caution">
    <text evidence="10">The sequence shown here is derived from an EMBL/GenBank/DDBJ whole genome shotgun (WGS) entry which is preliminary data.</text>
</comment>
<dbReference type="PANTHER" id="PTHR30572:SF4">
    <property type="entry name" value="ABC TRANSPORTER PERMEASE YTRF"/>
    <property type="match status" value="1"/>
</dbReference>
<dbReference type="InterPro" id="IPR050250">
    <property type="entry name" value="Macrolide_Exporter_MacB"/>
</dbReference>
<dbReference type="Proteomes" id="UP000315589">
    <property type="component" value="Unassembled WGS sequence"/>
</dbReference>
<protein>
    <submittedName>
        <fullName evidence="10">Putative ABC transport system permease protein</fullName>
    </submittedName>
</protein>
<sequence>MKYFDLIRVALGNLKGNKLRSLLTILGISIGIGAIVFLVAFGYGLQKLTIDRLTSSSAVTTIDVSPAASSVLKLDDDSLKRFANLDNVEIVSAVASFPGQITLESTTTDVVILGVEQNYFKLEQPKFSSGRSFSDKTEVIISDSAAKLFSINNSQDALDKEISLDIFVPTTGNGQAMDKKNLQLKISGVIENASPVAYIDLTTIKSFDIKEFSQTKVKVSSAEQVEGIKAKISEIGFQASSVSDVISEINNAFRIIQYVLAGFGLIAFLVASIGMFNTMTIALLERTKDIGVMKALGAKNRDIKKIFIAESVVISVSGGIVGILIAYVLSAAINIFVNVLARQTGSTKLDIFVFPWQLLAFVMIFSVVIGIITGIYPARRASKLNPLNALRYE</sequence>
<dbReference type="PANTHER" id="PTHR30572">
    <property type="entry name" value="MEMBRANE COMPONENT OF TRANSPORTER-RELATED"/>
    <property type="match status" value="1"/>
</dbReference>
<feature type="transmembrane region" description="Helical" evidence="7">
    <location>
        <begin position="21"/>
        <end position="45"/>
    </location>
</feature>
<evidence type="ECO:0000256" key="6">
    <source>
        <dbReference type="ARBA" id="ARBA00038076"/>
    </source>
</evidence>
<accession>A0A554LJN5</accession>
<evidence type="ECO:0000256" key="3">
    <source>
        <dbReference type="ARBA" id="ARBA00022692"/>
    </source>
</evidence>
<evidence type="ECO:0000259" key="8">
    <source>
        <dbReference type="Pfam" id="PF02687"/>
    </source>
</evidence>